<evidence type="ECO:0000256" key="6">
    <source>
        <dbReference type="ARBA" id="ARBA00023125"/>
    </source>
</evidence>
<evidence type="ECO:0000256" key="7">
    <source>
        <dbReference type="ARBA" id="ARBA00023239"/>
    </source>
</evidence>
<dbReference type="PANTHER" id="PTHR13604:SF0">
    <property type="entry name" value="ABASIC SITE PROCESSING PROTEIN HMCES"/>
    <property type="match status" value="1"/>
</dbReference>
<evidence type="ECO:0000256" key="3">
    <source>
        <dbReference type="ARBA" id="ARBA00022763"/>
    </source>
</evidence>
<dbReference type="Gene3D" id="3.90.1680.10">
    <property type="entry name" value="SOS response associated peptidase-like"/>
    <property type="match status" value="1"/>
</dbReference>
<geneLocation type="plasmid" evidence="9 10">
    <name>pEMTOL01</name>
</geneLocation>
<sequence>MCYNASYLEKKKSKLAERYKNALPPNWKSNIEEFEVPTYYFVSGFEHPKLPIIKHDGIFLYEWGLIPNWAKDASFQHNTLNAIGETVFEKPTFKSAIVSQRCILPVSGFFEWRQLNNKKYPYYIKIEGKEIFSLACVYDTWVDRGTGEVKNTFSILTTPANELMEKIHNVKKRMPLILSQKDEKKWLDPQLPRQAITDLIKTYTETDLVDIPISMEANNANANRNKAVILERVDYPELQLFD</sequence>
<evidence type="ECO:0000256" key="4">
    <source>
        <dbReference type="ARBA" id="ARBA00022801"/>
    </source>
</evidence>
<dbReference type="InterPro" id="IPR003738">
    <property type="entry name" value="SRAP"/>
</dbReference>
<organism evidence="9 10">
    <name type="scientific">Emticicia oligotrophica (strain DSM 17448 / CIP 109782 / MTCC 6937 / GPTSA100-15)</name>
    <dbReference type="NCBI Taxonomy" id="929562"/>
    <lineage>
        <taxon>Bacteria</taxon>
        <taxon>Pseudomonadati</taxon>
        <taxon>Bacteroidota</taxon>
        <taxon>Cytophagia</taxon>
        <taxon>Cytophagales</taxon>
        <taxon>Leadbetterellaceae</taxon>
        <taxon>Emticicia</taxon>
    </lineage>
</organism>
<accession>A0ABM5N7I3</accession>
<evidence type="ECO:0000256" key="8">
    <source>
        <dbReference type="RuleBase" id="RU364100"/>
    </source>
</evidence>
<reference evidence="9 10" key="1">
    <citation type="submission" date="2011-07" db="EMBL/GenBank/DDBJ databases">
        <title>The complete genome of plasmid 1 of Emticicia oligotrophica DSM 17448.</title>
        <authorList>
            <consortium name="US DOE Joint Genome Institute (JGI-PGF)"/>
            <person name="Lucas S."/>
            <person name="Han J."/>
            <person name="Lapidus A."/>
            <person name="Bruce D."/>
            <person name="Goodwin L."/>
            <person name="Pitluck S."/>
            <person name="Peters L."/>
            <person name="Kyrpides N."/>
            <person name="Mavromatis K."/>
            <person name="Ivanova N."/>
            <person name="Ovchinnikova G."/>
            <person name="Teshima H."/>
            <person name="Detter J.C."/>
            <person name="Tapia R."/>
            <person name="Han C."/>
            <person name="Land M."/>
            <person name="Hauser L."/>
            <person name="Markowitz V."/>
            <person name="Cheng J.-F."/>
            <person name="Hugenholtz P."/>
            <person name="Woyke T."/>
            <person name="Wu D."/>
            <person name="Tindall B."/>
            <person name="Pomrenke H."/>
            <person name="Brambilla E."/>
            <person name="Klenk H.-P."/>
            <person name="Eisen J.A."/>
        </authorList>
    </citation>
    <scope>NUCLEOTIDE SEQUENCE [LARGE SCALE GENOMIC DNA]</scope>
    <source>
        <strain evidence="10">DSM 17448 / GPTSA100-15</strain>
        <plasmid evidence="9 10">pEMTOL01</plasmid>
    </source>
</reference>
<dbReference type="RefSeq" id="WP_015026223.1">
    <property type="nucleotide sequence ID" value="NC_018742.1"/>
</dbReference>
<comment type="similarity">
    <text evidence="1 8">Belongs to the SOS response-associated peptidase family.</text>
</comment>
<name>A0ABM5N7I3_EMTOG</name>
<keyword evidence="2 8" id="KW-0645">Protease</keyword>
<evidence type="ECO:0000313" key="9">
    <source>
        <dbReference type="EMBL" id="AFK05477.1"/>
    </source>
</evidence>
<keyword evidence="7" id="KW-0456">Lyase</keyword>
<gene>
    <name evidence="9" type="ordered locus">Emtol_0205</name>
</gene>
<dbReference type="PANTHER" id="PTHR13604">
    <property type="entry name" value="DC12-RELATED"/>
    <property type="match status" value="1"/>
</dbReference>
<protein>
    <recommendedName>
        <fullName evidence="8">Abasic site processing protein</fullName>
        <ecNumber evidence="8">3.4.-.-</ecNumber>
    </recommendedName>
</protein>
<dbReference type="EMBL" id="CP002962">
    <property type="protein sequence ID" value="AFK05477.1"/>
    <property type="molecule type" value="Genomic_DNA"/>
</dbReference>
<keyword evidence="10" id="KW-1185">Reference proteome</keyword>
<keyword evidence="6" id="KW-0238">DNA-binding</keyword>
<keyword evidence="5" id="KW-0190">Covalent protein-DNA linkage</keyword>
<dbReference type="Pfam" id="PF02586">
    <property type="entry name" value="SRAP"/>
    <property type="match status" value="1"/>
</dbReference>
<keyword evidence="3" id="KW-0227">DNA damage</keyword>
<keyword evidence="4 8" id="KW-0378">Hydrolase</keyword>
<dbReference type="SUPFAM" id="SSF143081">
    <property type="entry name" value="BB1717-like"/>
    <property type="match status" value="1"/>
</dbReference>
<evidence type="ECO:0000256" key="1">
    <source>
        <dbReference type="ARBA" id="ARBA00008136"/>
    </source>
</evidence>
<evidence type="ECO:0000256" key="5">
    <source>
        <dbReference type="ARBA" id="ARBA00023124"/>
    </source>
</evidence>
<evidence type="ECO:0000256" key="2">
    <source>
        <dbReference type="ARBA" id="ARBA00022670"/>
    </source>
</evidence>
<dbReference type="EC" id="3.4.-.-" evidence="8"/>
<dbReference type="InterPro" id="IPR036590">
    <property type="entry name" value="SRAP-like"/>
</dbReference>
<dbReference type="Proteomes" id="UP000002875">
    <property type="component" value="Plasmid pEMTOL01"/>
</dbReference>
<keyword evidence="9" id="KW-0614">Plasmid</keyword>
<evidence type="ECO:0000313" key="10">
    <source>
        <dbReference type="Proteomes" id="UP000002875"/>
    </source>
</evidence>
<proteinExistence type="inferred from homology"/>